<keyword evidence="2" id="KW-1185">Reference proteome</keyword>
<dbReference type="AlphaFoldDB" id="A0A4R3YU45"/>
<dbReference type="RefSeq" id="WP_132142260.1">
    <property type="nucleotide sequence ID" value="NZ_SMCS01000002.1"/>
</dbReference>
<dbReference type="OrthoDB" id="277390at2"/>
<dbReference type="Pfam" id="PF07209">
    <property type="entry name" value="DUF1415"/>
    <property type="match status" value="1"/>
</dbReference>
<protein>
    <recommendedName>
        <fullName evidence="3">DUF1415 domain-containing protein</fullName>
    </recommendedName>
</protein>
<evidence type="ECO:0000313" key="2">
    <source>
        <dbReference type="Proteomes" id="UP000295645"/>
    </source>
</evidence>
<accession>A0A4R3YU45</accession>
<sequence>MTNDTVIAATRQWLERAVIGLNLCPFAKAVHQKGQVRYVVSQATTPEALLEDLQAELEYLRDAEPNETDTTLLIHPHVLTDFLDYNEFLEVADAAVTDLDLEGEIQVASFHPDYQFADTLPDDITNFSNRSPYPTLHLLREDSIDRAVAAFPDAASIFEKNMDTLIKLGKPGWDELMSR</sequence>
<organism evidence="1 2">
    <name type="scientific">Luteibacter rhizovicinus</name>
    <dbReference type="NCBI Taxonomy" id="242606"/>
    <lineage>
        <taxon>Bacteria</taxon>
        <taxon>Pseudomonadati</taxon>
        <taxon>Pseudomonadota</taxon>
        <taxon>Gammaproteobacteria</taxon>
        <taxon>Lysobacterales</taxon>
        <taxon>Rhodanobacteraceae</taxon>
        <taxon>Luteibacter</taxon>
    </lineage>
</organism>
<name>A0A4R3YU45_9GAMM</name>
<dbReference type="Proteomes" id="UP000295645">
    <property type="component" value="Unassembled WGS sequence"/>
</dbReference>
<reference evidence="1 2" key="1">
    <citation type="submission" date="2019-03" db="EMBL/GenBank/DDBJ databases">
        <title>Above-ground endophytic microbial communities from plants in different locations in the United States.</title>
        <authorList>
            <person name="Frank C."/>
        </authorList>
    </citation>
    <scope>NUCLEOTIDE SEQUENCE [LARGE SCALE GENOMIC DNA]</scope>
    <source>
        <strain evidence="1 2">LP_13_YM</strain>
    </source>
</reference>
<dbReference type="InterPro" id="IPR009858">
    <property type="entry name" value="DUF1415"/>
</dbReference>
<dbReference type="EMBL" id="SMCS01000002">
    <property type="protein sequence ID" value="TCV96040.1"/>
    <property type="molecule type" value="Genomic_DNA"/>
</dbReference>
<gene>
    <name evidence="1" type="ORF">EC912_102389</name>
</gene>
<evidence type="ECO:0000313" key="1">
    <source>
        <dbReference type="EMBL" id="TCV96040.1"/>
    </source>
</evidence>
<proteinExistence type="predicted"/>
<comment type="caution">
    <text evidence="1">The sequence shown here is derived from an EMBL/GenBank/DDBJ whole genome shotgun (WGS) entry which is preliminary data.</text>
</comment>
<evidence type="ECO:0008006" key="3">
    <source>
        <dbReference type="Google" id="ProtNLM"/>
    </source>
</evidence>